<feature type="transmembrane region" description="Helical" evidence="3">
    <location>
        <begin position="56"/>
        <end position="76"/>
    </location>
</feature>
<evidence type="ECO:0000256" key="1">
    <source>
        <dbReference type="ARBA" id="ARBA00022687"/>
    </source>
</evidence>
<protein>
    <submittedName>
        <fullName evidence="4">Uncharacterized protein</fullName>
    </submittedName>
</protein>
<feature type="compositionally biased region" description="Basic and acidic residues" evidence="2">
    <location>
        <begin position="753"/>
        <end position="773"/>
    </location>
</feature>
<dbReference type="STRING" id="886293.Sinac_0402"/>
<keyword evidence="5" id="KW-1185">Reference proteome</keyword>
<feature type="compositionally biased region" description="Gly residues" evidence="2">
    <location>
        <begin position="1135"/>
        <end position="1146"/>
    </location>
</feature>
<dbReference type="Proteomes" id="UP000010798">
    <property type="component" value="Chromosome"/>
</dbReference>
<keyword evidence="3" id="KW-1133">Transmembrane helix</keyword>
<gene>
    <name evidence="4" type="ordered locus">Sinac_0402</name>
</gene>
<evidence type="ECO:0000256" key="3">
    <source>
        <dbReference type="SAM" id="Phobius"/>
    </source>
</evidence>
<dbReference type="PANTHER" id="PTHR23194">
    <property type="entry name" value="PYGOPUS"/>
    <property type="match status" value="1"/>
</dbReference>
<feature type="compositionally biased region" description="Low complexity" evidence="2">
    <location>
        <begin position="1016"/>
        <end position="1076"/>
    </location>
</feature>
<feature type="compositionally biased region" description="Basic and acidic residues" evidence="2">
    <location>
        <begin position="674"/>
        <end position="697"/>
    </location>
</feature>
<dbReference type="InterPro" id="IPR052475">
    <property type="entry name" value="Wnt_Signal_Transd_Protein"/>
</dbReference>
<accession>L0D869</accession>
<dbReference type="KEGG" id="saci:Sinac_0402"/>
<dbReference type="GO" id="GO:0016055">
    <property type="term" value="P:Wnt signaling pathway"/>
    <property type="evidence" value="ECO:0007669"/>
    <property type="project" value="UniProtKB-KW"/>
</dbReference>
<evidence type="ECO:0000313" key="4">
    <source>
        <dbReference type="EMBL" id="AGA24841.1"/>
    </source>
</evidence>
<feature type="compositionally biased region" description="Gly residues" evidence="2">
    <location>
        <begin position="1116"/>
        <end position="1125"/>
    </location>
</feature>
<dbReference type="HOGENOM" id="CLU_279772_0_0_0"/>
<keyword evidence="3" id="KW-0472">Membrane</keyword>
<dbReference type="eggNOG" id="COG1196">
    <property type="taxonomic scope" value="Bacteria"/>
</dbReference>
<feature type="compositionally biased region" description="Basic and acidic residues" evidence="2">
    <location>
        <begin position="985"/>
        <end position="998"/>
    </location>
</feature>
<reference evidence="4 5" key="1">
    <citation type="submission" date="2012-02" db="EMBL/GenBank/DDBJ databases">
        <title>Complete sequence of chromosome of Singulisphaera acidiphila DSM 18658.</title>
        <authorList>
            <consortium name="US DOE Joint Genome Institute (JGI-PGF)"/>
            <person name="Lucas S."/>
            <person name="Copeland A."/>
            <person name="Lapidus A."/>
            <person name="Glavina del Rio T."/>
            <person name="Dalin E."/>
            <person name="Tice H."/>
            <person name="Bruce D."/>
            <person name="Goodwin L."/>
            <person name="Pitluck S."/>
            <person name="Peters L."/>
            <person name="Ovchinnikova G."/>
            <person name="Chertkov O."/>
            <person name="Kyrpides N."/>
            <person name="Mavromatis K."/>
            <person name="Ivanova N."/>
            <person name="Brettin T."/>
            <person name="Detter J.C."/>
            <person name="Han C."/>
            <person name="Larimer F."/>
            <person name="Land M."/>
            <person name="Hauser L."/>
            <person name="Markowitz V."/>
            <person name="Cheng J.-F."/>
            <person name="Hugenholtz P."/>
            <person name="Woyke T."/>
            <person name="Wu D."/>
            <person name="Tindall B."/>
            <person name="Pomrenke H."/>
            <person name="Brambilla E."/>
            <person name="Klenk H.-P."/>
            <person name="Eisen J.A."/>
        </authorList>
    </citation>
    <scope>NUCLEOTIDE SEQUENCE [LARGE SCALE GENOMIC DNA]</scope>
    <source>
        <strain evidence="5">ATCC BAA-1392 / DSM 18658 / VKM B-2454 / MOB10</strain>
    </source>
</reference>
<evidence type="ECO:0000313" key="5">
    <source>
        <dbReference type="Proteomes" id="UP000010798"/>
    </source>
</evidence>
<sequence>MSTELRQALERVARRFRHVRLWSTLALCWLLWGLIGLGLAVLLAKSGAAESTTTPARWVPAILAALALATGAYTAIAAQRSARDPRWVARRIEAKHPELATGLLAAVEQAVATPAERFGFLQATVIRKALDHRQAHNWDDVVPTRRLRASHLAHAIALTFMIVTVIGLVMETRSHANGRNPFVTTAVATGVVVDPGNTELERGTSLLVVARFLDAVPAEASLVVGPDAKQAGASRTMTRSLEDPTFAARVESVDADLTYHVEFAGRSTPTYRVHVFEYPELQRTDATFVFPKYTALETKTVEDIRHVTAVEGTELTLLCHLNKDVTVARLVDEQGQAVPLTRHEAEGAPLYRTTLTLTDPKRFKVQLIDRDGRTNKLTSEIVINVTRNRPPSVAMTQPSRDVRVSPVEELTLKAKLDDDFGVVRHGLTYSVAGQPPQEAVLTTPASKSVKAEHLLNFESFNAIPDQLVTYFFWAEDVGPDNQPRRTSGDMFFAEVRHFEEIFRQGEAPPSSASENQEQGQGQNAQQTDQLAELQKEIINGTWKVIRRETGAKRSAEFSQDSKLLLESQQSAIKQAGELAEKLRDPKSKASLEQATRFMKDAEKQLAEAVKSTSIAAHTPALAAEQAAYQALLKLRAREFEVTRSRSRQRNQQGGQASAGSPSQQQLQQLELSNEENRYEEQSTARAQSQREQEQRETRQVISRLRELAQRQTDLNDRLKELQSALEEAKTAEAKQEIERQLKRLRDQEQQILRDTDELRERMEREENKERMAEARQQIEQSREHVRQASEALEQGQVPQALTEGARAGRQLNDLREELRKGAADRFTEEMTEMRNQARQLDDDQDKLSERLEARDKQAARSLRDNGESEQTKQGLEQQKKRLDQLLDRMQNTVQEAEESEPLLAKGLYDTVRKANEQKIADALKVAEQLADAGIAEEAAKASRHAGQGIDQLRKGVEHAAESVLGDETAALKRAQGEVEDLADQINREIARATGEEQGGRPAQGDPRNRQGRQGEQDPQQPGQQGQQGQQQGQQGQQPEQQEQQSGQQGQQSGQQGQQPGQQGQQPGQQGQQPGQQGQRGGQRGQQGQGSLRGGDAPQGEQPGQPGEGQQGRQAGAPGGGGGGSGLEQMLEGLSNRGGGAPGGPITGEGFRRWSDRMRDVEELLNDPDLRAEAARIRDRVRGAREEFKRHSQEPDWTKLKDLVAEPIGELSKRIAEEVRKRESPDSLVPIDRDSVPPEFAEGVRRYYEQLGSGLKKGRTDR</sequence>
<feature type="compositionally biased region" description="Low complexity" evidence="2">
    <location>
        <begin position="649"/>
        <end position="671"/>
    </location>
</feature>
<feature type="compositionally biased region" description="Basic and acidic residues" evidence="2">
    <location>
        <begin position="877"/>
        <end position="886"/>
    </location>
</feature>
<feature type="compositionally biased region" description="Low complexity" evidence="2">
    <location>
        <begin position="1093"/>
        <end position="1104"/>
    </location>
</feature>
<keyword evidence="1" id="KW-0879">Wnt signaling pathway</keyword>
<feature type="region of interest" description="Disordered" evidence="2">
    <location>
        <begin position="505"/>
        <end position="528"/>
    </location>
</feature>
<dbReference type="EMBL" id="CP003364">
    <property type="protein sequence ID" value="AGA24841.1"/>
    <property type="molecule type" value="Genomic_DNA"/>
</dbReference>
<dbReference type="PANTHER" id="PTHR23194:SF16">
    <property type="entry name" value="PROTEIN PYGOPUS"/>
    <property type="match status" value="1"/>
</dbReference>
<feature type="transmembrane region" description="Helical" evidence="3">
    <location>
        <begin position="152"/>
        <end position="170"/>
    </location>
</feature>
<feature type="transmembrane region" description="Helical" evidence="3">
    <location>
        <begin position="21"/>
        <end position="44"/>
    </location>
</feature>
<feature type="region of interest" description="Disordered" evidence="2">
    <location>
        <begin position="642"/>
        <end position="697"/>
    </location>
</feature>
<dbReference type="AlphaFoldDB" id="L0D869"/>
<feature type="region of interest" description="Disordered" evidence="2">
    <location>
        <begin position="975"/>
        <end position="1152"/>
    </location>
</feature>
<feature type="compositionally biased region" description="Basic and acidic residues" evidence="2">
    <location>
        <begin position="812"/>
        <end position="832"/>
    </location>
</feature>
<proteinExistence type="predicted"/>
<keyword evidence="3" id="KW-0812">Transmembrane</keyword>
<name>L0D869_SINAD</name>
<evidence type="ECO:0000256" key="2">
    <source>
        <dbReference type="SAM" id="MobiDB-lite"/>
    </source>
</evidence>
<feature type="compositionally biased region" description="Basic and acidic residues" evidence="2">
    <location>
        <begin position="839"/>
        <end position="870"/>
    </location>
</feature>
<feature type="compositionally biased region" description="Basic and acidic residues" evidence="2">
    <location>
        <begin position="1006"/>
        <end position="1015"/>
    </location>
</feature>
<feature type="compositionally biased region" description="Gly residues" evidence="2">
    <location>
        <begin position="1077"/>
        <end position="1092"/>
    </location>
</feature>
<feature type="region of interest" description="Disordered" evidence="2">
    <location>
        <begin position="753"/>
        <end position="900"/>
    </location>
</feature>
<dbReference type="RefSeq" id="WP_015244026.1">
    <property type="nucleotide sequence ID" value="NC_019892.1"/>
</dbReference>
<organism evidence="4 5">
    <name type="scientific">Singulisphaera acidiphila (strain ATCC BAA-1392 / DSM 18658 / VKM B-2454 / MOB10)</name>
    <dbReference type="NCBI Taxonomy" id="886293"/>
    <lineage>
        <taxon>Bacteria</taxon>
        <taxon>Pseudomonadati</taxon>
        <taxon>Planctomycetota</taxon>
        <taxon>Planctomycetia</taxon>
        <taxon>Isosphaerales</taxon>
        <taxon>Isosphaeraceae</taxon>
        <taxon>Singulisphaera</taxon>
    </lineage>
</organism>
<feature type="compositionally biased region" description="Low complexity" evidence="2">
    <location>
        <begin position="511"/>
        <end position="526"/>
    </location>
</feature>